<dbReference type="eggNOG" id="COG1752">
    <property type="taxonomic scope" value="Bacteria"/>
</dbReference>
<evidence type="ECO:0000313" key="4">
    <source>
        <dbReference type="EMBL" id="ERJ12499.1"/>
    </source>
</evidence>
<organism evidence="4 5">
    <name type="scientific">Haloplasma contractile SSD-17B</name>
    <dbReference type="NCBI Taxonomy" id="1033810"/>
    <lineage>
        <taxon>Bacteria</taxon>
        <taxon>Bacillati</taxon>
        <taxon>Mycoplasmatota</taxon>
        <taxon>Mollicutes</taxon>
        <taxon>Haloplasmatales</taxon>
        <taxon>Haloplasmataceae</taxon>
        <taxon>Haloplasma</taxon>
    </lineage>
</organism>
<dbReference type="AlphaFoldDB" id="U2FMY1"/>
<dbReference type="GO" id="GO:0016042">
    <property type="term" value="P:lipid catabolic process"/>
    <property type="evidence" value="ECO:0007669"/>
    <property type="project" value="UniProtKB-UniRule"/>
</dbReference>
<reference evidence="4 5" key="2">
    <citation type="journal article" date="2013" name="PLoS ONE">
        <title>INDIGO - INtegrated Data Warehouse of MIcrobial GenOmes with Examples from the Red Sea Extremophiles.</title>
        <authorList>
            <person name="Alam I."/>
            <person name="Antunes A."/>
            <person name="Kamau A.A."/>
            <person name="Ba Alawi W."/>
            <person name="Kalkatawi M."/>
            <person name="Stingl U."/>
            <person name="Bajic V.B."/>
        </authorList>
    </citation>
    <scope>NUCLEOTIDE SEQUENCE [LARGE SCALE GENOMIC DNA]</scope>
    <source>
        <strain evidence="4 5">SSD-17B</strain>
    </source>
</reference>
<accession>U2FMY1</accession>
<dbReference type="GO" id="GO:0016787">
    <property type="term" value="F:hydrolase activity"/>
    <property type="evidence" value="ECO:0007669"/>
    <property type="project" value="UniProtKB-UniRule"/>
</dbReference>
<dbReference type="CDD" id="cd07207">
    <property type="entry name" value="Pat_ExoU_VipD_like"/>
    <property type="match status" value="1"/>
</dbReference>
<dbReference type="InterPro" id="IPR052580">
    <property type="entry name" value="Lipid_Hydrolase"/>
</dbReference>
<feature type="active site" description="Nucleophile" evidence="2">
    <location>
        <position position="38"/>
    </location>
</feature>
<dbReference type="Gene3D" id="3.40.1090.10">
    <property type="entry name" value="Cytosolic phospholipase A2 catalytic domain"/>
    <property type="match status" value="2"/>
</dbReference>
<feature type="short sequence motif" description="DGA/G" evidence="2">
    <location>
        <begin position="186"/>
        <end position="188"/>
    </location>
</feature>
<dbReference type="STRING" id="1033810.HLPCO_001485"/>
<feature type="active site" description="Proton acceptor" evidence="2">
    <location>
        <position position="186"/>
    </location>
</feature>
<dbReference type="InterPro" id="IPR016035">
    <property type="entry name" value="Acyl_Trfase/lysoPLipase"/>
</dbReference>
<keyword evidence="2" id="KW-0442">Lipid degradation</keyword>
<keyword evidence="1 2" id="KW-0443">Lipid metabolism</keyword>
<dbReference type="Proteomes" id="UP000005707">
    <property type="component" value="Unassembled WGS sequence"/>
</dbReference>
<comment type="caution">
    <text evidence="4">The sequence shown here is derived from an EMBL/GenBank/DDBJ whole genome shotgun (WGS) entry which is preliminary data.</text>
</comment>
<name>U2FMY1_9MOLU</name>
<sequence>MKIDLIFEGGGVLGLSFIGAYKSLFNQGFDIERCGGTSAGSIIASLIMAGYLPDELETIIMNTDFNKFTKKTKTGKLPLLGRWISLFTNNGLYDSRYLEEWLNDLLKVKGIESFGDVYRNGNTKLKIIASDVTKRKMLVLPDDLVDYGINPKTFSIAKAVRMSCNIPLYFTPVKLEYEKGSSLIVDGGLLSSYPIWLFDEDSKWPTIGLKIRDVMSNSYNGKDGFYSYIKDLIDTTTNRDETNFIKNEDLVRTIIIDYNEKIDTKDFTLSNTQIKELYTNGFNCTENYLNHETFLKDLKINWSKIVREQLSRKN</sequence>
<evidence type="ECO:0000256" key="1">
    <source>
        <dbReference type="ARBA" id="ARBA00023098"/>
    </source>
</evidence>
<dbReference type="OrthoDB" id="9770965at2"/>
<protein>
    <recommendedName>
        <fullName evidence="3">PNPLA domain-containing protein</fullName>
    </recommendedName>
</protein>
<dbReference type="FunCoup" id="U2FMY1">
    <property type="interactions" value="1"/>
</dbReference>
<feature type="domain" description="PNPLA" evidence="3">
    <location>
        <begin position="5"/>
        <end position="199"/>
    </location>
</feature>
<proteinExistence type="predicted"/>
<dbReference type="EMBL" id="AFNU02000004">
    <property type="protein sequence ID" value="ERJ12499.1"/>
    <property type="molecule type" value="Genomic_DNA"/>
</dbReference>
<dbReference type="Pfam" id="PF01734">
    <property type="entry name" value="Patatin"/>
    <property type="match status" value="1"/>
</dbReference>
<evidence type="ECO:0000313" key="5">
    <source>
        <dbReference type="Proteomes" id="UP000005707"/>
    </source>
</evidence>
<keyword evidence="2 4" id="KW-0378">Hydrolase</keyword>
<evidence type="ECO:0000256" key="2">
    <source>
        <dbReference type="PROSITE-ProRule" id="PRU01161"/>
    </source>
</evidence>
<dbReference type="PROSITE" id="PS51635">
    <property type="entry name" value="PNPLA"/>
    <property type="match status" value="1"/>
</dbReference>
<dbReference type="SUPFAM" id="SSF52151">
    <property type="entry name" value="FabD/lysophospholipase-like"/>
    <property type="match status" value="1"/>
</dbReference>
<feature type="short sequence motif" description="GXSXG" evidence="2">
    <location>
        <begin position="36"/>
        <end position="40"/>
    </location>
</feature>
<dbReference type="PANTHER" id="PTHR46394">
    <property type="entry name" value="ANNEXIN"/>
    <property type="match status" value="1"/>
</dbReference>
<dbReference type="InterPro" id="IPR002641">
    <property type="entry name" value="PNPLA_dom"/>
</dbReference>
<dbReference type="PANTHER" id="PTHR46394:SF1">
    <property type="entry name" value="PNPLA DOMAIN-CONTAINING PROTEIN"/>
    <property type="match status" value="1"/>
</dbReference>
<feature type="short sequence motif" description="GXGXXG" evidence="2">
    <location>
        <begin position="9"/>
        <end position="14"/>
    </location>
</feature>
<gene>
    <name evidence="4" type="ORF">HLPCO_001485</name>
</gene>
<dbReference type="RefSeq" id="WP_008824922.1">
    <property type="nucleotide sequence ID" value="NZ_AFNU02000004.1"/>
</dbReference>
<evidence type="ECO:0000259" key="3">
    <source>
        <dbReference type="PROSITE" id="PS51635"/>
    </source>
</evidence>
<dbReference type="InParanoid" id="U2FMY1"/>
<keyword evidence="5" id="KW-1185">Reference proteome</keyword>
<reference evidence="4 5" key="1">
    <citation type="journal article" date="2011" name="J. Bacteriol.">
        <title>Genome sequence of Haloplasma contractile, an unusual contractile bacterium from a deep-sea anoxic brine lake.</title>
        <authorList>
            <person name="Antunes A."/>
            <person name="Alam I."/>
            <person name="El Dorry H."/>
            <person name="Siam R."/>
            <person name="Robertson A."/>
            <person name="Bajic V.B."/>
            <person name="Stingl U."/>
        </authorList>
    </citation>
    <scope>NUCLEOTIDE SEQUENCE [LARGE SCALE GENOMIC DNA]</scope>
    <source>
        <strain evidence="4 5">SSD-17B</strain>
    </source>
</reference>